<evidence type="ECO:0000313" key="2">
    <source>
        <dbReference type="Proteomes" id="UP000192491"/>
    </source>
</evidence>
<dbReference type="EMBL" id="MTEJ01000192">
    <property type="protein sequence ID" value="OQX07936.1"/>
    <property type="molecule type" value="Genomic_DNA"/>
</dbReference>
<organism evidence="1 2">
    <name type="scientific">Thiothrix lacustris</name>
    <dbReference type="NCBI Taxonomy" id="525917"/>
    <lineage>
        <taxon>Bacteria</taxon>
        <taxon>Pseudomonadati</taxon>
        <taxon>Pseudomonadota</taxon>
        <taxon>Gammaproteobacteria</taxon>
        <taxon>Thiotrichales</taxon>
        <taxon>Thiotrichaceae</taxon>
        <taxon>Thiothrix</taxon>
    </lineage>
</organism>
<evidence type="ECO:0000313" key="1">
    <source>
        <dbReference type="EMBL" id="OQX07936.1"/>
    </source>
</evidence>
<comment type="caution">
    <text evidence="1">The sequence shown here is derived from an EMBL/GenBank/DDBJ whole genome shotgun (WGS) entry which is preliminary data.</text>
</comment>
<sequence length="103" mass="11555">MNWRDALANLTGEQIFERIIAEQARPCRPAKYKKGDTVQTNYSGFPNSPALTTHVVINVYSKDDGWNGASDHGYALSPIPRGAKYYLDEGWLTPVKQPQRSKS</sequence>
<accession>A0A1Y1QKI6</accession>
<protein>
    <submittedName>
        <fullName evidence="1">Uncharacterized protein</fullName>
    </submittedName>
</protein>
<proteinExistence type="predicted"/>
<reference evidence="1 2" key="1">
    <citation type="submission" date="2017-01" db="EMBL/GenBank/DDBJ databases">
        <title>Novel large sulfur bacteria in the metagenomes of groundwater-fed chemosynthetic microbial mats in the Lake Huron basin.</title>
        <authorList>
            <person name="Sharrar A.M."/>
            <person name="Flood B.E."/>
            <person name="Bailey J.V."/>
            <person name="Jones D.S."/>
            <person name="Biddanda B."/>
            <person name="Ruberg S.A."/>
            <person name="Marcus D.N."/>
            <person name="Dick G.J."/>
        </authorList>
    </citation>
    <scope>NUCLEOTIDE SEQUENCE [LARGE SCALE GENOMIC DNA]</scope>
    <source>
        <strain evidence="1">A8</strain>
    </source>
</reference>
<gene>
    <name evidence="1" type="ORF">BWK73_26840</name>
</gene>
<dbReference type="AlphaFoldDB" id="A0A1Y1QKI6"/>
<dbReference type="Proteomes" id="UP000192491">
    <property type="component" value="Unassembled WGS sequence"/>
</dbReference>
<name>A0A1Y1QKI6_9GAMM</name>